<evidence type="ECO:0000313" key="1">
    <source>
        <dbReference type="EMBL" id="AXH59712.1"/>
    </source>
</evidence>
<keyword evidence="1" id="KW-0614">Plasmid</keyword>
<reference evidence="1 2" key="1">
    <citation type="journal article" date="2011" name="PLoS Pathog.">
        <title>Dynamic evolution of pathogenicity revealed by sequencing and comparative genomics of 19 Pseudomonas syringae isolates.</title>
        <authorList>
            <person name="Baltrus D.A."/>
            <person name="Nishimura M.T."/>
            <person name="Romanchuk A."/>
            <person name="Chang J.H."/>
            <person name="Mukhtar M.S."/>
            <person name="Cherkis K."/>
            <person name="Roach J."/>
            <person name="Grant S.R."/>
            <person name="Jones C.D."/>
            <person name="Dangl J.L."/>
        </authorList>
    </citation>
    <scope>NUCLEOTIDE SEQUENCE [LARGE SCALE GENOMIC DNA]</scope>
    <source>
        <strain evidence="1 2">M301315</strain>
    </source>
</reference>
<dbReference type="AlphaFoldDB" id="A0AAD0PVW0"/>
<dbReference type="Proteomes" id="UP000006426">
    <property type="component" value="Plasmid pmppla107"/>
</dbReference>
<protein>
    <submittedName>
        <fullName evidence="1">Uncharacterized protein</fullName>
    </submittedName>
</protein>
<dbReference type="EMBL" id="CP031226">
    <property type="protein sequence ID" value="AXH59712.1"/>
    <property type="molecule type" value="Genomic_DNA"/>
</dbReference>
<geneLocation type="plasmid" evidence="2">
    <name>pmppla107</name>
</geneLocation>
<organism evidence="1 2">
    <name type="scientific">Pseudomonas amygdali pv. lachrymans str. M301315</name>
    <dbReference type="NCBI Taxonomy" id="629260"/>
    <lineage>
        <taxon>Bacteria</taxon>
        <taxon>Pseudomonadati</taxon>
        <taxon>Pseudomonadota</taxon>
        <taxon>Gammaproteobacteria</taxon>
        <taxon>Pseudomonadales</taxon>
        <taxon>Pseudomonadaceae</taxon>
        <taxon>Pseudomonas</taxon>
        <taxon>Pseudomonas amygdali</taxon>
    </lineage>
</organism>
<sequence length="146" mass="16272">MVKAFEVTLKGYYGGNDMTDDLILWVAAQSQEAIYLAVGGCSIKISDIHQLATVSTDDCEWSIPRDASEVAIAVSERGVIYRDKEIIAIDGDRVVIWNQKRGEAVSLSCGPEAIDRHRLSEREKQLLIKYEIDLDSLQGSQLSPWD</sequence>
<gene>
    <name evidence="1" type="ORF">PLA107_031310</name>
</gene>
<evidence type="ECO:0000313" key="2">
    <source>
        <dbReference type="Proteomes" id="UP000006426"/>
    </source>
</evidence>
<accession>A0AAD0PVW0</accession>
<name>A0AAD0PVW0_PSEAV</name>
<proteinExistence type="predicted"/>